<reference evidence="9 10" key="1">
    <citation type="submission" date="2019-10" db="EMBL/GenBank/DDBJ databases">
        <title>Genome sequence of Luteimicrobium xylanilyticum HY-24.</title>
        <authorList>
            <person name="Kim D.Y."/>
            <person name="Park H.-Y."/>
        </authorList>
    </citation>
    <scope>NUCLEOTIDE SEQUENCE [LARGE SCALE GENOMIC DNA]</scope>
    <source>
        <strain evidence="9 10">HY-24</strain>
    </source>
</reference>
<evidence type="ECO:0000256" key="6">
    <source>
        <dbReference type="ARBA" id="ARBA00022989"/>
    </source>
</evidence>
<feature type="transmembrane region" description="Helical" evidence="8">
    <location>
        <begin position="100"/>
        <end position="118"/>
    </location>
</feature>
<evidence type="ECO:0000256" key="1">
    <source>
        <dbReference type="ARBA" id="ARBA00004651"/>
    </source>
</evidence>
<evidence type="ECO:0000256" key="2">
    <source>
        <dbReference type="ARBA" id="ARBA00007935"/>
    </source>
</evidence>
<feature type="transmembrane region" description="Helical" evidence="8">
    <location>
        <begin position="208"/>
        <end position="227"/>
    </location>
</feature>
<keyword evidence="5 8" id="KW-0812">Transmembrane</keyword>
<dbReference type="SUPFAM" id="SSF81345">
    <property type="entry name" value="ABC transporter involved in vitamin B12 uptake, BtuC"/>
    <property type="match status" value="1"/>
</dbReference>
<keyword evidence="4" id="KW-1003">Cell membrane</keyword>
<evidence type="ECO:0000256" key="3">
    <source>
        <dbReference type="ARBA" id="ARBA00022448"/>
    </source>
</evidence>
<feature type="transmembrane region" description="Helical" evidence="8">
    <location>
        <begin position="295"/>
        <end position="312"/>
    </location>
</feature>
<dbReference type="KEGG" id="lxl:KDY119_01923"/>
<feature type="transmembrane region" description="Helical" evidence="8">
    <location>
        <begin position="130"/>
        <end position="153"/>
    </location>
</feature>
<accession>A0A5P9QAD4</accession>
<feature type="transmembrane region" description="Helical" evidence="8">
    <location>
        <begin position="318"/>
        <end position="338"/>
    </location>
</feature>
<dbReference type="GO" id="GO:0022857">
    <property type="term" value="F:transmembrane transporter activity"/>
    <property type="evidence" value="ECO:0007669"/>
    <property type="project" value="InterPro"/>
</dbReference>
<dbReference type="GO" id="GO:0005886">
    <property type="term" value="C:plasma membrane"/>
    <property type="evidence" value="ECO:0007669"/>
    <property type="project" value="UniProtKB-SubCell"/>
</dbReference>
<evidence type="ECO:0000313" key="9">
    <source>
        <dbReference type="EMBL" id="QFU98411.1"/>
    </source>
</evidence>
<feature type="transmembrane region" description="Helical" evidence="8">
    <location>
        <begin position="160"/>
        <end position="182"/>
    </location>
</feature>
<evidence type="ECO:0000256" key="5">
    <source>
        <dbReference type="ARBA" id="ARBA00022692"/>
    </source>
</evidence>
<dbReference type="EMBL" id="CP045529">
    <property type="protein sequence ID" value="QFU98411.1"/>
    <property type="molecule type" value="Genomic_DNA"/>
</dbReference>
<dbReference type="AlphaFoldDB" id="A0A5P9QAD4"/>
<keyword evidence="6 8" id="KW-1133">Transmembrane helix</keyword>
<feature type="transmembrane region" description="Helical" evidence="8">
    <location>
        <begin position="17"/>
        <end position="37"/>
    </location>
</feature>
<proteinExistence type="inferred from homology"/>
<name>A0A5P9QAD4_9MICO</name>
<evidence type="ECO:0000313" key="10">
    <source>
        <dbReference type="Proteomes" id="UP000326702"/>
    </source>
</evidence>
<dbReference type="PANTHER" id="PTHR30472:SF24">
    <property type="entry name" value="FERRIC ENTEROBACTIN TRANSPORT SYSTEM PERMEASE PROTEIN FEPG"/>
    <property type="match status" value="1"/>
</dbReference>
<dbReference type="Proteomes" id="UP000326702">
    <property type="component" value="Chromosome"/>
</dbReference>
<gene>
    <name evidence="9" type="ORF">KDY119_01923</name>
</gene>
<sequence>MTGLTLGPVGLRVRRRAVVASLALLLVVVGLGALGLLTGPLGLPVDRVLDALVGSGSPLDQLVVTQRTDRLLGALLVGAALGAAGALTQSITRNPVASPDVLGVTAGASAFAVAASVRPDDVQALLGLPAQSAAVVGTLVGGIVTAAVVLLLAHRGGFDGYRLVLVGLAVNALALAVVAWLLTRAESEDAAVATRWLVGSLDGVDHGLLLPFGLLVGVCLVTCLVLADRLGAMRLGPDVASTLGATSGATVPAALAVSVLLAAGATAVAGPISLVAFAAPQVALRLLGTAGPTPLAGALTGAALLLAADTAAQALPVALPVGIVTSVLGAPFLLFLVARSLRRTRG</sequence>
<evidence type="ECO:0000256" key="4">
    <source>
        <dbReference type="ARBA" id="ARBA00022475"/>
    </source>
</evidence>
<evidence type="ECO:0000256" key="8">
    <source>
        <dbReference type="SAM" id="Phobius"/>
    </source>
</evidence>
<dbReference type="Pfam" id="PF01032">
    <property type="entry name" value="FecCD"/>
    <property type="match status" value="1"/>
</dbReference>
<dbReference type="InterPro" id="IPR000522">
    <property type="entry name" value="ABC_transptr_permease_BtuC"/>
</dbReference>
<dbReference type="InterPro" id="IPR037294">
    <property type="entry name" value="ABC_BtuC-like"/>
</dbReference>
<comment type="similarity">
    <text evidence="2">Belongs to the binding-protein-dependent transport system permease family. FecCD subfamily.</text>
</comment>
<dbReference type="Gene3D" id="1.10.3470.10">
    <property type="entry name" value="ABC transporter involved in vitamin B12 uptake, BtuC"/>
    <property type="match status" value="1"/>
</dbReference>
<evidence type="ECO:0000256" key="7">
    <source>
        <dbReference type="ARBA" id="ARBA00023136"/>
    </source>
</evidence>
<keyword evidence="10" id="KW-1185">Reference proteome</keyword>
<feature type="transmembrane region" description="Helical" evidence="8">
    <location>
        <begin position="71"/>
        <end position="88"/>
    </location>
</feature>
<comment type="subcellular location">
    <subcellularLocation>
        <location evidence="1">Cell membrane</location>
        <topology evidence="1">Multi-pass membrane protein</topology>
    </subcellularLocation>
</comment>
<dbReference type="GO" id="GO:0033214">
    <property type="term" value="P:siderophore-iron import into cell"/>
    <property type="evidence" value="ECO:0007669"/>
    <property type="project" value="TreeGrafter"/>
</dbReference>
<keyword evidence="7 8" id="KW-0472">Membrane</keyword>
<organism evidence="9 10">
    <name type="scientific">Luteimicrobium xylanilyticum</name>
    <dbReference type="NCBI Taxonomy" id="1133546"/>
    <lineage>
        <taxon>Bacteria</taxon>
        <taxon>Bacillati</taxon>
        <taxon>Actinomycetota</taxon>
        <taxon>Actinomycetes</taxon>
        <taxon>Micrococcales</taxon>
        <taxon>Luteimicrobium</taxon>
    </lineage>
</organism>
<protein>
    <submittedName>
        <fullName evidence="9">Putative heme-iron transport system permease protein IsdF</fullName>
    </submittedName>
</protein>
<dbReference type="RefSeq" id="WP_227994278.1">
    <property type="nucleotide sequence ID" value="NZ_BAABIH010000002.1"/>
</dbReference>
<dbReference type="PANTHER" id="PTHR30472">
    <property type="entry name" value="FERRIC ENTEROBACTIN TRANSPORT SYSTEM PERMEASE PROTEIN"/>
    <property type="match status" value="1"/>
</dbReference>
<keyword evidence="3" id="KW-0813">Transport</keyword>